<comment type="caution">
    <text evidence="1">The sequence shown here is derived from an EMBL/GenBank/DDBJ whole genome shotgun (WGS) entry which is preliminary data.</text>
</comment>
<dbReference type="EMBL" id="ALJD01000009">
    <property type="protein sequence ID" value="EJN57856.1"/>
    <property type="molecule type" value="Genomic_DNA"/>
</dbReference>
<evidence type="ECO:0000313" key="1">
    <source>
        <dbReference type="EMBL" id="EJN57856.1"/>
    </source>
</evidence>
<proteinExistence type="predicted"/>
<reference evidence="1 2" key="1">
    <citation type="journal article" date="2012" name="J. Bacteriol.">
        <title>Draft Genome Sequence of the Extremely Halophilic Archaeon Halogranum salarium B-1T.</title>
        <authorList>
            <person name="Kim K.K."/>
            <person name="Lee K.C."/>
            <person name="Lee J.S."/>
        </authorList>
    </citation>
    <scope>NUCLEOTIDE SEQUENCE [LARGE SCALE GENOMIC DNA]</scope>
    <source>
        <strain evidence="1 2">B-1</strain>
    </source>
</reference>
<name>J3JDX0_9EURY</name>
<organism evidence="1 2">
    <name type="scientific">Halogranum salarium B-1</name>
    <dbReference type="NCBI Taxonomy" id="1210908"/>
    <lineage>
        <taxon>Archaea</taxon>
        <taxon>Methanobacteriati</taxon>
        <taxon>Methanobacteriota</taxon>
        <taxon>Stenosarchaea group</taxon>
        <taxon>Halobacteria</taxon>
        <taxon>Halobacteriales</taxon>
        <taxon>Haloferacaceae</taxon>
    </lineage>
</organism>
<dbReference type="AlphaFoldDB" id="J3JDX0"/>
<accession>J3JDX0</accession>
<sequence length="52" mass="5750">MCSSRWRVQRSSNVSNDSLARAGVEAAQSLSVKVVEKWKVAAFTPSDVQPWV</sequence>
<gene>
    <name evidence="1" type="ORF">HSB1_32730</name>
</gene>
<protein>
    <submittedName>
        <fullName evidence="1">Uncharacterized protein</fullName>
    </submittedName>
</protein>
<evidence type="ECO:0000313" key="2">
    <source>
        <dbReference type="Proteomes" id="UP000007813"/>
    </source>
</evidence>
<dbReference type="Proteomes" id="UP000007813">
    <property type="component" value="Unassembled WGS sequence"/>
</dbReference>